<protein>
    <recommendedName>
        <fullName evidence="3">Type II toxin-antitoxin system RelE/ParE family toxin</fullName>
    </recommendedName>
</protein>
<accession>A0ABT4THC9</accession>
<dbReference type="RefSeq" id="WP_270676649.1">
    <property type="nucleotide sequence ID" value="NZ_JAQFWP010000008.1"/>
</dbReference>
<keyword evidence="2" id="KW-1185">Reference proteome</keyword>
<reference evidence="1" key="1">
    <citation type="submission" date="2023-01" db="EMBL/GenBank/DDBJ databases">
        <title>Draft genome sequence of Nocardiopsis sp. LSu2-4 isolated from halophytes.</title>
        <authorList>
            <person name="Duangmal K."/>
            <person name="Chantavorakit T."/>
        </authorList>
    </citation>
    <scope>NUCLEOTIDE SEQUENCE</scope>
    <source>
        <strain evidence="1">LSu2-4</strain>
    </source>
</reference>
<gene>
    <name evidence="1" type="ORF">O4U47_06330</name>
</gene>
<evidence type="ECO:0000313" key="1">
    <source>
        <dbReference type="EMBL" id="MDA2804122.1"/>
    </source>
</evidence>
<organism evidence="1 2">
    <name type="scientific">Nocardiopsis suaedae</name>
    <dbReference type="NCBI Taxonomy" id="3018444"/>
    <lineage>
        <taxon>Bacteria</taxon>
        <taxon>Bacillati</taxon>
        <taxon>Actinomycetota</taxon>
        <taxon>Actinomycetes</taxon>
        <taxon>Streptosporangiales</taxon>
        <taxon>Nocardiopsidaceae</taxon>
        <taxon>Nocardiopsis</taxon>
    </lineage>
</organism>
<evidence type="ECO:0008006" key="3">
    <source>
        <dbReference type="Google" id="ProtNLM"/>
    </source>
</evidence>
<sequence>MRPITLEPLARSQIRALPDKVRDEFGDALLRLAGAIDPTMEVDPHMPGGLGPIPYHGVLLTEHTESVVTFYVERIRVVAVRTRA</sequence>
<dbReference type="Proteomes" id="UP001165685">
    <property type="component" value="Unassembled WGS sequence"/>
</dbReference>
<proteinExistence type="predicted"/>
<name>A0ABT4THC9_9ACTN</name>
<dbReference type="EMBL" id="JAQFWP010000008">
    <property type="protein sequence ID" value="MDA2804122.1"/>
    <property type="molecule type" value="Genomic_DNA"/>
</dbReference>
<evidence type="ECO:0000313" key="2">
    <source>
        <dbReference type="Proteomes" id="UP001165685"/>
    </source>
</evidence>
<comment type="caution">
    <text evidence="1">The sequence shown here is derived from an EMBL/GenBank/DDBJ whole genome shotgun (WGS) entry which is preliminary data.</text>
</comment>